<feature type="transmembrane region" description="Helical" evidence="10">
    <location>
        <begin position="364"/>
        <end position="382"/>
    </location>
</feature>
<evidence type="ECO:0000256" key="8">
    <source>
        <dbReference type="ARBA" id="ARBA00023136"/>
    </source>
</evidence>
<comment type="subcellular location">
    <subcellularLocation>
        <location evidence="1">Cell membrane</location>
        <topology evidence="1">Multi-pass membrane protein</topology>
    </subcellularLocation>
</comment>
<gene>
    <name evidence="11" type="ORF">CH330_08985</name>
</gene>
<sequence length="478" mass="50508">MARLRRIEKSLTEGGLGGSIWRLALPMMVGGALQNLFSMVDLYFIGRLGHVQVAGLAIAGTVIAVMVMLVQGIAVGTTALVAHFTGGKNYGMADEVLGQTLVLGFLGSIVMLAVSLYAVKPLLMLFGATGDVLRYAAEYLRIIFGLSLTIFLFVGINQALRGAGDARTPLKALVIANIVNIILDPMLIMGYGPFPQLGIAGSAVATVTSRGIGLVFLILHTTVGHSAIQLRLKHFKPDAVLMKRIISIGSFASLQVLIREMSMLMLMRLVSSFGAITLAAFGIGARLRAFIIVPGFGFANAAAVTVGQNMGAGKPKRAAKSGWRTVLYYEVIAIPIAVLFIIFAPRLVGIFSHNAEVTDIGATFLRFLAVTLPFLAFSLILGQGMNGAGDTRTPTIVNATGQLGFRIPLAYLLALTAGMGSTGIWLGINASDITQGIGMALLFQVGYWQKVYAKHKVALRSKSLAVTTDTGPPPAETG</sequence>
<dbReference type="NCBIfam" id="TIGR00797">
    <property type="entry name" value="matE"/>
    <property type="match status" value="1"/>
</dbReference>
<feature type="transmembrane region" description="Helical" evidence="10">
    <location>
        <begin position="20"/>
        <end position="45"/>
    </location>
</feature>
<evidence type="ECO:0000313" key="11">
    <source>
        <dbReference type="EMBL" id="OYD14331.1"/>
    </source>
</evidence>
<evidence type="ECO:0000256" key="5">
    <source>
        <dbReference type="ARBA" id="ARBA00022692"/>
    </source>
</evidence>
<dbReference type="InterPro" id="IPR048279">
    <property type="entry name" value="MdtK-like"/>
</dbReference>
<feature type="transmembrane region" description="Helical" evidence="10">
    <location>
        <begin position="264"/>
        <end position="283"/>
    </location>
</feature>
<feature type="transmembrane region" description="Helical" evidence="10">
    <location>
        <begin position="197"/>
        <end position="219"/>
    </location>
</feature>
<dbReference type="PIRSF" id="PIRSF006603">
    <property type="entry name" value="DinF"/>
    <property type="match status" value="1"/>
</dbReference>
<evidence type="ECO:0000256" key="1">
    <source>
        <dbReference type="ARBA" id="ARBA00004651"/>
    </source>
</evidence>
<feature type="transmembrane region" description="Helical" evidence="10">
    <location>
        <begin position="403"/>
        <end position="427"/>
    </location>
</feature>
<keyword evidence="6 10" id="KW-1133">Transmembrane helix</keyword>
<evidence type="ECO:0000256" key="10">
    <source>
        <dbReference type="SAM" id="Phobius"/>
    </source>
</evidence>
<dbReference type="GO" id="GO:0006811">
    <property type="term" value="P:monoatomic ion transport"/>
    <property type="evidence" value="ECO:0007669"/>
    <property type="project" value="UniProtKB-KW"/>
</dbReference>
<evidence type="ECO:0000256" key="3">
    <source>
        <dbReference type="ARBA" id="ARBA00022449"/>
    </source>
</evidence>
<accession>A0A235BQ20</accession>
<keyword evidence="2" id="KW-0813">Transport</keyword>
<evidence type="ECO:0000256" key="9">
    <source>
        <dbReference type="ARBA" id="ARBA00031636"/>
    </source>
</evidence>
<dbReference type="GO" id="GO:0015297">
    <property type="term" value="F:antiporter activity"/>
    <property type="evidence" value="ECO:0007669"/>
    <property type="project" value="UniProtKB-KW"/>
</dbReference>
<name>A0A235BQ20_UNCW3</name>
<evidence type="ECO:0000256" key="2">
    <source>
        <dbReference type="ARBA" id="ARBA00022448"/>
    </source>
</evidence>
<keyword evidence="5 10" id="KW-0812">Transmembrane</keyword>
<dbReference type="Pfam" id="PF01554">
    <property type="entry name" value="MatE"/>
    <property type="match status" value="2"/>
</dbReference>
<evidence type="ECO:0000256" key="6">
    <source>
        <dbReference type="ARBA" id="ARBA00022989"/>
    </source>
</evidence>
<feature type="transmembrane region" description="Helical" evidence="10">
    <location>
        <begin position="96"/>
        <end position="119"/>
    </location>
</feature>
<dbReference type="Proteomes" id="UP000215559">
    <property type="component" value="Unassembled WGS sequence"/>
</dbReference>
<feature type="transmembrane region" description="Helical" evidence="10">
    <location>
        <begin position="240"/>
        <end position="258"/>
    </location>
</feature>
<dbReference type="GO" id="GO:0005886">
    <property type="term" value="C:plasma membrane"/>
    <property type="evidence" value="ECO:0007669"/>
    <property type="project" value="UniProtKB-SubCell"/>
</dbReference>
<dbReference type="PANTHER" id="PTHR43298:SF2">
    <property type="entry name" value="FMN_FAD EXPORTER YEEO-RELATED"/>
    <property type="match status" value="1"/>
</dbReference>
<dbReference type="InterPro" id="IPR050222">
    <property type="entry name" value="MATE_MdtK"/>
</dbReference>
<keyword evidence="3" id="KW-0050">Antiport</keyword>
<dbReference type="PANTHER" id="PTHR43298">
    <property type="entry name" value="MULTIDRUG RESISTANCE PROTEIN NORM-RELATED"/>
    <property type="match status" value="1"/>
</dbReference>
<dbReference type="InterPro" id="IPR002528">
    <property type="entry name" value="MATE_fam"/>
</dbReference>
<evidence type="ECO:0000256" key="4">
    <source>
        <dbReference type="ARBA" id="ARBA00022475"/>
    </source>
</evidence>
<proteinExistence type="predicted"/>
<dbReference type="EMBL" id="NOZP01000166">
    <property type="protein sequence ID" value="OYD14331.1"/>
    <property type="molecule type" value="Genomic_DNA"/>
</dbReference>
<feature type="transmembrane region" description="Helical" evidence="10">
    <location>
        <begin position="172"/>
        <end position="191"/>
    </location>
</feature>
<dbReference type="AlphaFoldDB" id="A0A235BQ20"/>
<feature type="transmembrane region" description="Helical" evidence="10">
    <location>
        <begin position="139"/>
        <end position="160"/>
    </location>
</feature>
<feature type="transmembrane region" description="Helical" evidence="10">
    <location>
        <begin position="57"/>
        <end position="84"/>
    </location>
</feature>
<evidence type="ECO:0000256" key="7">
    <source>
        <dbReference type="ARBA" id="ARBA00023065"/>
    </source>
</evidence>
<reference evidence="11 12" key="1">
    <citation type="submission" date="2017-07" db="EMBL/GenBank/DDBJ databases">
        <title>Recovery of genomes from metagenomes via a dereplication, aggregation, and scoring strategy.</title>
        <authorList>
            <person name="Sieber C.M."/>
            <person name="Probst A.J."/>
            <person name="Sharrar A."/>
            <person name="Thomas B.C."/>
            <person name="Hess M."/>
            <person name="Tringe S.G."/>
            <person name="Banfield J.F."/>
        </authorList>
    </citation>
    <scope>NUCLEOTIDE SEQUENCE [LARGE SCALE GENOMIC DNA]</scope>
    <source>
        <strain evidence="11">JGI_Cruoil_03_51_56</strain>
    </source>
</reference>
<keyword evidence="8 10" id="KW-0472">Membrane</keyword>
<organism evidence="11 12">
    <name type="scientific">candidate division WOR-3 bacterium JGI_Cruoil_03_51_56</name>
    <dbReference type="NCBI Taxonomy" id="1973747"/>
    <lineage>
        <taxon>Bacteria</taxon>
        <taxon>Bacteria division WOR-3</taxon>
    </lineage>
</organism>
<evidence type="ECO:0000313" key="12">
    <source>
        <dbReference type="Proteomes" id="UP000215559"/>
    </source>
</evidence>
<dbReference type="GO" id="GO:0042910">
    <property type="term" value="F:xenobiotic transmembrane transporter activity"/>
    <property type="evidence" value="ECO:0007669"/>
    <property type="project" value="InterPro"/>
</dbReference>
<comment type="caution">
    <text evidence="11">The sequence shown here is derived from an EMBL/GenBank/DDBJ whole genome shotgun (WGS) entry which is preliminary data.</text>
</comment>
<protein>
    <recommendedName>
        <fullName evidence="9">Multidrug-efflux transporter</fullName>
    </recommendedName>
</protein>
<keyword evidence="4" id="KW-1003">Cell membrane</keyword>
<feature type="transmembrane region" description="Helical" evidence="10">
    <location>
        <begin position="326"/>
        <end position="344"/>
    </location>
</feature>
<keyword evidence="7" id="KW-0406">Ion transport</keyword>